<protein>
    <submittedName>
        <fullName evidence="1">Uncharacterized protein</fullName>
    </submittedName>
</protein>
<name>A0ABU4J9U2_9BACI</name>
<dbReference type="Gene3D" id="3.40.50.720">
    <property type="entry name" value="NAD(P)-binding Rossmann-like Domain"/>
    <property type="match status" value="1"/>
</dbReference>
<dbReference type="SUPFAM" id="SSF51735">
    <property type="entry name" value="NAD(P)-binding Rossmann-fold domains"/>
    <property type="match status" value="1"/>
</dbReference>
<dbReference type="InterPro" id="IPR036291">
    <property type="entry name" value="NAD(P)-bd_dom_sf"/>
</dbReference>
<proteinExistence type="predicted"/>
<dbReference type="EMBL" id="JAWUZT010000060">
    <property type="protein sequence ID" value="MDW8517765.1"/>
    <property type="molecule type" value="Genomic_DNA"/>
</dbReference>
<evidence type="ECO:0000313" key="1">
    <source>
        <dbReference type="EMBL" id="MDW8517765.1"/>
    </source>
</evidence>
<evidence type="ECO:0000313" key="2">
    <source>
        <dbReference type="Proteomes" id="UP001284771"/>
    </source>
</evidence>
<gene>
    <name evidence="1" type="ORF">RIB56_16755</name>
</gene>
<accession>A0ABU4J9U2</accession>
<keyword evidence="2" id="KW-1185">Reference proteome</keyword>
<organism evidence="1 2">
    <name type="scientific">Priestia flexa</name>
    <dbReference type="NCBI Taxonomy" id="86664"/>
    <lineage>
        <taxon>Bacteria</taxon>
        <taxon>Bacillati</taxon>
        <taxon>Bacillota</taxon>
        <taxon>Bacilli</taxon>
        <taxon>Bacillales</taxon>
        <taxon>Bacillaceae</taxon>
        <taxon>Priestia</taxon>
    </lineage>
</organism>
<sequence>MSKKIATLITNLFEDLGYTESAQAPGIVDTPLYGGMSEDQRQVMYHGIAKQLPVGRVAPPQGIAYLAKNRFTPGTSVLIDGGAHLT</sequence>
<comment type="caution">
    <text evidence="1">The sequence shown here is derived from an EMBL/GenBank/DDBJ whole genome shotgun (WGS) entry which is preliminary data.</text>
</comment>
<dbReference type="RefSeq" id="WP_078989636.1">
    <property type="nucleotide sequence ID" value="NZ_CP016790.1"/>
</dbReference>
<dbReference type="Proteomes" id="UP001284771">
    <property type="component" value="Unassembled WGS sequence"/>
</dbReference>
<reference evidence="2" key="1">
    <citation type="submission" date="2023-07" db="EMBL/GenBank/DDBJ databases">
        <title>Draft genomic sequences of Priestia flexa CCM isolated from the soil of an abandoned mine contaminated by free cyanide in the high Andean zone of Tacna, Peru.</title>
        <authorList>
            <person name="Caceda Quiroz C.J."/>
            <person name="Maraza Chooque G.J."/>
            <person name="Fora Quispe G.L."/>
            <person name="Carpio Mamani M."/>
        </authorList>
    </citation>
    <scope>NUCLEOTIDE SEQUENCE [LARGE SCALE GENOMIC DNA]</scope>
    <source>
        <strain evidence="2">CCM</strain>
    </source>
</reference>